<keyword evidence="3" id="KW-1185">Reference proteome</keyword>
<evidence type="ECO:0000313" key="2">
    <source>
        <dbReference type="EMBL" id="GIF70529.1"/>
    </source>
</evidence>
<gene>
    <name evidence="2" type="ORF">Asi02nite_00470</name>
</gene>
<proteinExistence type="predicted"/>
<sequence length="150" mass="16113">MGALVTLRLADDSPLHDLPWIITFGPLGDDEEWEPVVSGPYERPQALALAQSVVADEELMAVVEPCMPHISTDEIRGEIEAARISALRDERPADGSLDDLDLEDEDGPDLAETFGENDAGYAAPPPTPDQVMAGWGRIAAKLTAPRADNP</sequence>
<feature type="compositionally biased region" description="Acidic residues" evidence="1">
    <location>
        <begin position="96"/>
        <end position="109"/>
    </location>
</feature>
<evidence type="ECO:0000256" key="1">
    <source>
        <dbReference type="SAM" id="MobiDB-lite"/>
    </source>
</evidence>
<protein>
    <submittedName>
        <fullName evidence="2">Uncharacterized protein</fullName>
    </submittedName>
</protein>
<dbReference type="EMBL" id="BONE01000001">
    <property type="protein sequence ID" value="GIF70529.1"/>
    <property type="molecule type" value="Genomic_DNA"/>
</dbReference>
<evidence type="ECO:0000313" key="3">
    <source>
        <dbReference type="Proteomes" id="UP000604117"/>
    </source>
</evidence>
<name>A0ABQ4CGX0_9ACTN</name>
<organism evidence="2 3">
    <name type="scientific">Asanoa siamensis</name>
    <dbReference type="NCBI Taxonomy" id="926357"/>
    <lineage>
        <taxon>Bacteria</taxon>
        <taxon>Bacillati</taxon>
        <taxon>Actinomycetota</taxon>
        <taxon>Actinomycetes</taxon>
        <taxon>Micromonosporales</taxon>
        <taxon>Micromonosporaceae</taxon>
        <taxon>Asanoa</taxon>
    </lineage>
</organism>
<accession>A0ABQ4CGX0</accession>
<comment type="caution">
    <text evidence="2">The sequence shown here is derived from an EMBL/GenBank/DDBJ whole genome shotgun (WGS) entry which is preliminary data.</text>
</comment>
<dbReference type="Proteomes" id="UP000604117">
    <property type="component" value="Unassembled WGS sequence"/>
</dbReference>
<feature type="region of interest" description="Disordered" evidence="1">
    <location>
        <begin position="88"/>
        <end position="129"/>
    </location>
</feature>
<dbReference type="RefSeq" id="WP_203710003.1">
    <property type="nucleotide sequence ID" value="NZ_BONE01000001.1"/>
</dbReference>
<reference evidence="2 3" key="1">
    <citation type="submission" date="2021-01" db="EMBL/GenBank/DDBJ databases">
        <title>Whole genome shotgun sequence of Asanoa siamensis NBRC 107932.</title>
        <authorList>
            <person name="Komaki H."/>
            <person name="Tamura T."/>
        </authorList>
    </citation>
    <scope>NUCLEOTIDE SEQUENCE [LARGE SCALE GENOMIC DNA]</scope>
    <source>
        <strain evidence="2 3">NBRC 107932</strain>
    </source>
</reference>